<dbReference type="EMBL" id="JAESVA010000002">
    <property type="protein sequence ID" value="MCB8880161.1"/>
    <property type="molecule type" value="Genomic_DNA"/>
</dbReference>
<dbReference type="Proteomes" id="UP000721844">
    <property type="component" value="Unassembled WGS sequence"/>
</dbReference>
<sequence length="184" mass="19424">MRKRLATFAAVSLLALAGCLHRDLPPDTAVMPAGALGTNGDIDIRALDIAAFDFAHAITGNPGKAATAIAALDYLGGELNSSPRWIDMDSLTRLQMLDWRTKMRAQVGISPTAPAQAVLNTMLALGQAYQANDQAAVQHLLASPIFTIPPDQVADRLGNIPYNASLNAVTTRADSVLDDVNFSG</sequence>
<dbReference type="PROSITE" id="PS51257">
    <property type="entry name" value="PROKAR_LIPOPROTEIN"/>
    <property type="match status" value="1"/>
</dbReference>
<dbReference type="AlphaFoldDB" id="A0A963YZX4"/>
<organism evidence="2 3">
    <name type="scientific">Acidisoma cellulosilyticum</name>
    <dbReference type="NCBI Taxonomy" id="2802395"/>
    <lineage>
        <taxon>Bacteria</taxon>
        <taxon>Pseudomonadati</taxon>
        <taxon>Pseudomonadota</taxon>
        <taxon>Alphaproteobacteria</taxon>
        <taxon>Acetobacterales</taxon>
        <taxon>Acidocellaceae</taxon>
        <taxon>Acidisoma</taxon>
    </lineage>
</organism>
<proteinExistence type="predicted"/>
<evidence type="ECO:0000313" key="3">
    <source>
        <dbReference type="Proteomes" id="UP000721844"/>
    </source>
</evidence>
<comment type="caution">
    <text evidence="2">The sequence shown here is derived from an EMBL/GenBank/DDBJ whole genome shotgun (WGS) entry which is preliminary data.</text>
</comment>
<evidence type="ECO:0000313" key="2">
    <source>
        <dbReference type="EMBL" id="MCB8880161.1"/>
    </source>
</evidence>
<feature type="signal peptide" evidence="1">
    <location>
        <begin position="1"/>
        <end position="17"/>
    </location>
</feature>
<feature type="chain" id="PRO_5037468952" evidence="1">
    <location>
        <begin position="18"/>
        <end position="184"/>
    </location>
</feature>
<reference evidence="2 3" key="1">
    <citation type="journal article" date="2021" name="Microorganisms">
        <title>Acidisoma silvae sp. nov. and Acidisomacellulosilytica sp. nov., Two Acidophilic Bacteria Isolated from Decaying Wood, Hydrolyzing Cellulose and Producing Poly-3-hydroxybutyrate.</title>
        <authorList>
            <person name="Mieszkin S."/>
            <person name="Pouder E."/>
            <person name="Uroz S."/>
            <person name="Simon-Colin C."/>
            <person name="Alain K."/>
        </authorList>
    </citation>
    <scope>NUCLEOTIDE SEQUENCE [LARGE SCALE GENOMIC DNA]</scope>
    <source>
        <strain evidence="2 3">HW T5.17</strain>
    </source>
</reference>
<accession>A0A963YZX4</accession>
<gene>
    <name evidence="2" type="ORF">ACELLULO517_07945</name>
</gene>
<name>A0A963YZX4_9PROT</name>
<dbReference type="RefSeq" id="WP_227306766.1">
    <property type="nucleotide sequence ID" value="NZ_JAESVA010000002.1"/>
</dbReference>
<keyword evidence="3" id="KW-1185">Reference proteome</keyword>
<keyword evidence="1" id="KW-0732">Signal</keyword>
<evidence type="ECO:0000256" key="1">
    <source>
        <dbReference type="SAM" id="SignalP"/>
    </source>
</evidence>
<protein>
    <submittedName>
        <fullName evidence="2">Uncharacterized protein</fullName>
    </submittedName>
</protein>